<dbReference type="Proteomes" id="UP000093053">
    <property type="component" value="Chromosome"/>
</dbReference>
<dbReference type="InterPro" id="IPR050271">
    <property type="entry name" value="UDP-glycosyltransferase"/>
</dbReference>
<keyword evidence="2" id="KW-0808">Transferase</keyword>
<sequence length="357" mass="38254">MAHMAVFLLPERGHVLPALGLVEELVRRGHRVSVPVPTGLAEAVASTGATPLYYDTTIDFPMPASLYLAAKEAFVEAEITLPVLEQVLREDPPDLVLWDITTWSGAVIARRLGVPDLLVESLLTSNEHWSLGDAAVPPGGFGPDVVEFFTRVHAFVGSALPEFLTGVRRRIALFPREFQPEGDTFGDWHAFVGPCLASRPFQASWQPPGGRVVLATAATEVCARAAEGMPWHLVTTGVPAAPNVEVHDDIPQLAVLEHASVFVTNGGMAGVMEALHHGVPMIVVPRMTDQCLNGQRVEELGLGVVLDTATPEGVRSLVDQLASDSAISARVKDMQRMIHRAGGSTAAADVVEEELAR</sequence>
<dbReference type="GO" id="GO:0016758">
    <property type="term" value="F:hexosyltransferase activity"/>
    <property type="evidence" value="ECO:0007669"/>
    <property type="project" value="UniProtKB-ARBA"/>
</dbReference>
<dbReference type="STRING" id="1586287.BBK82_08340"/>
<dbReference type="SUPFAM" id="SSF53756">
    <property type="entry name" value="UDP-Glycosyltransferase/glycogen phosphorylase"/>
    <property type="match status" value="1"/>
</dbReference>
<evidence type="ECO:0000313" key="5">
    <source>
        <dbReference type="Proteomes" id="UP000093053"/>
    </source>
</evidence>
<dbReference type="CDD" id="cd03784">
    <property type="entry name" value="GT1_Gtf-like"/>
    <property type="match status" value="1"/>
</dbReference>
<dbReference type="Pfam" id="PF06722">
    <property type="entry name" value="EryCIII-like_C"/>
    <property type="match status" value="1"/>
</dbReference>
<protein>
    <recommendedName>
        <fullName evidence="3">Erythromycin biosynthesis protein CIII-like C-terminal domain-containing protein</fullName>
    </recommendedName>
</protein>
<dbReference type="EMBL" id="CP016793">
    <property type="protein sequence ID" value="ANZ36076.1"/>
    <property type="molecule type" value="Genomic_DNA"/>
</dbReference>
<evidence type="ECO:0000256" key="1">
    <source>
        <dbReference type="ARBA" id="ARBA00022676"/>
    </source>
</evidence>
<feature type="domain" description="Erythromycin biosynthesis protein CIII-like C-terminal" evidence="3">
    <location>
        <begin position="242"/>
        <end position="334"/>
    </location>
</feature>
<dbReference type="GO" id="GO:0008194">
    <property type="term" value="F:UDP-glycosyltransferase activity"/>
    <property type="evidence" value="ECO:0007669"/>
    <property type="project" value="InterPro"/>
</dbReference>
<dbReference type="KEGG" id="led:BBK82_08340"/>
<dbReference type="OrthoDB" id="6620093at2"/>
<dbReference type="PANTHER" id="PTHR48043">
    <property type="entry name" value="EG:EG0003.4 PROTEIN-RELATED"/>
    <property type="match status" value="1"/>
</dbReference>
<organism evidence="4 5">
    <name type="scientific">Lentzea guizhouensis</name>
    <dbReference type="NCBI Taxonomy" id="1586287"/>
    <lineage>
        <taxon>Bacteria</taxon>
        <taxon>Bacillati</taxon>
        <taxon>Actinomycetota</taxon>
        <taxon>Actinomycetes</taxon>
        <taxon>Pseudonocardiales</taxon>
        <taxon>Pseudonocardiaceae</taxon>
        <taxon>Lentzea</taxon>
    </lineage>
</organism>
<evidence type="ECO:0000313" key="4">
    <source>
        <dbReference type="EMBL" id="ANZ36076.1"/>
    </source>
</evidence>
<keyword evidence="1" id="KW-0328">Glycosyltransferase</keyword>
<evidence type="ECO:0000259" key="3">
    <source>
        <dbReference type="Pfam" id="PF06722"/>
    </source>
</evidence>
<keyword evidence="5" id="KW-1185">Reference proteome</keyword>
<gene>
    <name evidence="4" type="ORF">BBK82_08340</name>
</gene>
<proteinExistence type="predicted"/>
<name>A0A1B2HEF0_9PSEU</name>
<accession>A0A1B2HEF0</accession>
<dbReference type="Gene3D" id="3.40.50.2000">
    <property type="entry name" value="Glycogen Phosphorylase B"/>
    <property type="match status" value="2"/>
</dbReference>
<reference evidence="4 5" key="1">
    <citation type="submission" date="2016-07" db="EMBL/GenBank/DDBJ databases">
        <title>Complete genome sequence of the Lentzea guizhouensis DHS C013.</title>
        <authorList>
            <person name="Cao C."/>
        </authorList>
    </citation>
    <scope>NUCLEOTIDE SEQUENCE [LARGE SCALE GENOMIC DNA]</scope>
    <source>
        <strain evidence="4 5">DHS C013</strain>
    </source>
</reference>
<dbReference type="InterPro" id="IPR010610">
    <property type="entry name" value="EryCIII-like_C"/>
</dbReference>
<evidence type="ECO:0000256" key="2">
    <source>
        <dbReference type="ARBA" id="ARBA00022679"/>
    </source>
</evidence>
<dbReference type="AlphaFoldDB" id="A0A1B2HEF0"/>
<dbReference type="InterPro" id="IPR002213">
    <property type="entry name" value="UDP_glucos_trans"/>
</dbReference>
<dbReference type="PANTHER" id="PTHR48043:SF145">
    <property type="entry name" value="FI06409P-RELATED"/>
    <property type="match status" value="1"/>
</dbReference>